<protein>
    <submittedName>
        <fullName evidence="1">Uncharacterized protein</fullName>
    </submittedName>
</protein>
<gene>
    <name evidence="1" type="ORF">PVAP13_5KG099261</name>
</gene>
<name>A0A8T0S9E2_PANVG</name>
<proteinExistence type="predicted"/>
<organism evidence="1 2">
    <name type="scientific">Panicum virgatum</name>
    <name type="common">Blackwell switchgrass</name>
    <dbReference type="NCBI Taxonomy" id="38727"/>
    <lineage>
        <taxon>Eukaryota</taxon>
        <taxon>Viridiplantae</taxon>
        <taxon>Streptophyta</taxon>
        <taxon>Embryophyta</taxon>
        <taxon>Tracheophyta</taxon>
        <taxon>Spermatophyta</taxon>
        <taxon>Magnoliopsida</taxon>
        <taxon>Liliopsida</taxon>
        <taxon>Poales</taxon>
        <taxon>Poaceae</taxon>
        <taxon>PACMAD clade</taxon>
        <taxon>Panicoideae</taxon>
        <taxon>Panicodae</taxon>
        <taxon>Paniceae</taxon>
        <taxon>Panicinae</taxon>
        <taxon>Panicum</taxon>
        <taxon>Panicum sect. Hiantes</taxon>
    </lineage>
</organism>
<evidence type="ECO:0000313" key="1">
    <source>
        <dbReference type="EMBL" id="KAG2595782.1"/>
    </source>
</evidence>
<dbReference type="AlphaFoldDB" id="A0A8T0S9E2"/>
<dbReference type="EMBL" id="CM029045">
    <property type="protein sequence ID" value="KAG2595782.1"/>
    <property type="molecule type" value="Genomic_DNA"/>
</dbReference>
<dbReference type="Proteomes" id="UP000823388">
    <property type="component" value="Chromosome 5K"/>
</dbReference>
<accession>A0A8T0S9E2</accession>
<sequence>MPLAHLHVYMCKCAMFTRFNGSGSWLDLIHVRVYMHVISVVDASISIVSLLTDGDVVLVVVAVQCTETTRERTTNLEHVTGRRLSLFWRTLWNSHGGREKN</sequence>
<reference evidence="1" key="1">
    <citation type="submission" date="2020-05" db="EMBL/GenBank/DDBJ databases">
        <title>WGS assembly of Panicum virgatum.</title>
        <authorList>
            <person name="Lovell J.T."/>
            <person name="Jenkins J."/>
            <person name="Shu S."/>
            <person name="Juenger T.E."/>
            <person name="Schmutz J."/>
        </authorList>
    </citation>
    <scope>NUCLEOTIDE SEQUENCE</scope>
    <source>
        <strain evidence="1">AP13</strain>
    </source>
</reference>
<keyword evidence="2" id="KW-1185">Reference proteome</keyword>
<comment type="caution">
    <text evidence="1">The sequence shown here is derived from an EMBL/GenBank/DDBJ whole genome shotgun (WGS) entry which is preliminary data.</text>
</comment>
<evidence type="ECO:0000313" key="2">
    <source>
        <dbReference type="Proteomes" id="UP000823388"/>
    </source>
</evidence>